<gene>
    <name evidence="3" type="ORF">N7458_003806</name>
</gene>
<dbReference type="GeneID" id="81597431"/>
<protein>
    <recommendedName>
        <fullName evidence="5">Mid2 domain-containing protein</fullName>
    </recommendedName>
</protein>
<dbReference type="Proteomes" id="UP001213681">
    <property type="component" value="Unassembled WGS sequence"/>
</dbReference>
<evidence type="ECO:0000313" key="4">
    <source>
        <dbReference type="Proteomes" id="UP001213681"/>
    </source>
</evidence>
<keyword evidence="2" id="KW-1133">Transmembrane helix</keyword>
<keyword evidence="2" id="KW-0472">Membrane</keyword>
<evidence type="ECO:0000256" key="2">
    <source>
        <dbReference type="SAM" id="Phobius"/>
    </source>
</evidence>
<organism evidence="3 4">
    <name type="scientific">Penicillium daleae</name>
    <dbReference type="NCBI Taxonomy" id="63821"/>
    <lineage>
        <taxon>Eukaryota</taxon>
        <taxon>Fungi</taxon>
        <taxon>Dikarya</taxon>
        <taxon>Ascomycota</taxon>
        <taxon>Pezizomycotina</taxon>
        <taxon>Eurotiomycetes</taxon>
        <taxon>Eurotiomycetidae</taxon>
        <taxon>Eurotiales</taxon>
        <taxon>Aspergillaceae</taxon>
        <taxon>Penicillium</taxon>
    </lineage>
</organism>
<reference evidence="3" key="1">
    <citation type="submission" date="2022-12" db="EMBL/GenBank/DDBJ databases">
        <authorList>
            <person name="Petersen C."/>
        </authorList>
    </citation>
    <scope>NUCLEOTIDE SEQUENCE</scope>
    <source>
        <strain evidence="3">IBT 16125</strain>
    </source>
</reference>
<keyword evidence="2" id="KW-0812">Transmembrane</keyword>
<comment type="caution">
    <text evidence="3">The sequence shown here is derived from an EMBL/GenBank/DDBJ whole genome shotgun (WGS) entry which is preliminary data.</text>
</comment>
<name>A0AAD6G576_9EURO</name>
<dbReference type="AlphaFoldDB" id="A0AAD6G576"/>
<feature type="transmembrane region" description="Helical" evidence="2">
    <location>
        <begin position="197"/>
        <end position="218"/>
    </location>
</feature>
<accession>A0AAD6G576</accession>
<dbReference type="RefSeq" id="XP_056767915.1">
    <property type="nucleotide sequence ID" value="XM_056907188.1"/>
</dbReference>
<proteinExistence type="predicted"/>
<sequence>MRNSTPRHTLLRITALSSIFTGAFSYIYDTSYANRLDTTKTNAGPLTTVFTPPASCATPHTELLYGRPDLIQGCAGPYGDECCPEGWRYDRYFSPGQCPVGYKTCTLPTTTQRDETTVICCPSGFDCNGQDYCGKTFNSAPTITYSDATLSVVTTVRAITATGIQVRFKASESSIVPIVADSLNLPHGPLLSKRDKAGIGIGVGAGVIILGYFVLAWVKRYRRSKEANVNRTDPLETAPSLGQDESPPAYSRTKV</sequence>
<dbReference type="EMBL" id="JAPVEA010000004">
    <property type="protein sequence ID" value="KAJ5455542.1"/>
    <property type="molecule type" value="Genomic_DNA"/>
</dbReference>
<evidence type="ECO:0000256" key="1">
    <source>
        <dbReference type="SAM" id="MobiDB-lite"/>
    </source>
</evidence>
<reference evidence="3" key="2">
    <citation type="journal article" date="2023" name="IMA Fungus">
        <title>Comparative genomic study of the Penicillium genus elucidates a diverse pangenome and 15 lateral gene transfer events.</title>
        <authorList>
            <person name="Petersen C."/>
            <person name="Sorensen T."/>
            <person name="Nielsen M.R."/>
            <person name="Sondergaard T.E."/>
            <person name="Sorensen J.L."/>
            <person name="Fitzpatrick D.A."/>
            <person name="Frisvad J.C."/>
            <person name="Nielsen K.L."/>
        </authorList>
    </citation>
    <scope>NUCLEOTIDE SEQUENCE</scope>
    <source>
        <strain evidence="3">IBT 16125</strain>
    </source>
</reference>
<evidence type="ECO:0000313" key="3">
    <source>
        <dbReference type="EMBL" id="KAJ5455542.1"/>
    </source>
</evidence>
<feature type="region of interest" description="Disordered" evidence="1">
    <location>
        <begin position="232"/>
        <end position="255"/>
    </location>
</feature>
<evidence type="ECO:0008006" key="5">
    <source>
        <dbReference type="Google" id="ProtNLM"/>
    </source>
</evidence>
<keyword evidence="4" id="KW-1185">Reference proteome</keyword>